<evidence type="ECO:0000313" key="2">
    <source>
        <dbReference type="Proteomes" id="UP000536909"/>
    </source>
</evidence>
<organism evidence="1 2">
    <name type="scientific">Deinococcus metallilatus</name>
    <dbReference type="NCBI Taxonomy" id="1211322"/>
    <lineage>
        <taxon>Bacteria</taxon>
        <taxon>Thermotogati</taxon>
        <taxon>Deinococcota</taxon>
        <taxon>Deinococci</taxon>
        <taxon>Deinococcales</taxon>
        <taxon>Deinococcaceae</taxon>
        <taxon>Deinococcus</taxon>
    </lineage>
</organism>
<reference evidence="1 2" key="1">
    <citation type="submission" date="2020-08" db="EMBL/GenBank/DDBJ databases">
        <title>Genomic Encyclopedia of Type Strains, Phase IV (KMG-IV): sequencing the most valuable type-strain genomes for metagenomic binning, comparative biology and taxonomic classification.</title>
        <authorList>
            <person name="Goeker M."/>
        </authorList>
    </citation>
    <scope>NUCLEOTIDE SEQUENCE [LARGE SCALE GENOMIC DNA]</scope>
    <source>
        <strain evidence="1 2">DSM 105434</strain>
    </source>
</reference>
<name>A0ABR6MPU8_9DEIO</name>
<sequence length="49" mass="5271">MIAPAWQRQVPDVSGFWTLVLTRSGATGRIPASRGLVAPDAFVQAQSYP</sequence>
<dbReference type="EMBL" id="JACHFV010000002">
    <property type="protein sequence ID" value="MBB5293960.1"/>
    <property type="molecule type" value="Genomic_DNA"/>
</dbReference>
<dbReference type="Proteomes" id="UP000536909">
    <property type="component" value="Unassembled WGS sequence"/>
</dbReference>
<proteinExistence type="predicted"/>
<gene>
    <name evidence="1" type="ORF">HNQ10_000773</name>
</gene>
<keyword evidence="2" id="KW-1185">Reference proteome</keyword>
<evidence type="ECO:0000313" key="1">
    <source>
        <dbReference type="EMBL" id="MBB5293960.1"/>
    </source>
</evidence>
<protein>
    <submittedName>
        <fullName evidence="1">Uncharacterized protein</fullName>
    </submittedName>
</protein>
<accession>A0ABR6MPU8</accession>
<comment type="caution">
    <text evidence="1">The sequence shown here is derived from an EMBL/GenBank/DDBJ whole genome shotgun (WGS) entry which is preliminary data.</text>
</comment>